<reference evidence="1" key="1">
    <citation type="journal article" date="2014" name="Front. Microbiol.">
        <title>High frequency of phylogenetically diverse reductive dehalogenase-homologous genes in deep subseafloor sedimentary metagenomes.</title>
        <authorList>
            <person name="Kawai M."/>
            <person name="Futagami T."/>
            <person name="Toyoda A."/>
            <person name="Takaki Y."/>
            <person name="Nishi S."/>
            <person name="Hori S."/>
            <person name="Arai W."/>
            <person name="Tsubouchi T."/>
            <person name="Morono Y."/>
            <person name="Uchiyama I."/>
            <person name="Ito T."/>
            <person name="Fujiyama A."/>
            <person name="Inagaki F."/>
            <person name="Takami H."/>
        </authorList>
    </citation>
    <scope>NUCLEOTIDE SEQUENCE</scope>
    <source>
        <strain evidence="1">Expedition CK06-06</strain>
    </source>
</reference>
<dbReference type="Gene3D" id="1.10.260.80">
    <property type="match status" value="1"/>
</dbReference>
<dbReference type="EMBL" id="BARS01048070">
    <property type="protein sequence ID" value="GAG32550.1"/>
    <property type="molecule type" value="Genomic_DNA"/>
</dbReference>
<dbReference type="SUPFAM" id="SSF56784">
    <property type="entry name" value="HAD-like"/>
    <property type="match status" value="1"/>
</dbReference>
<accession>X0WPI2</accession>
<feature type="non-terminal residue" evidence="1">
    <location>
        <position position="84"/>
    </location>
</feature>
<evidence type="ECO:0000313" key="1">
    <source>
        <dbReference type="EMBL" id="GAG32550.1"/>
    </source>
</evidence>
<organism evidence="1">
    <name type="scientific">marine sediment metagenome</name>
    <dbReference type="NCBI Taxonomy" id="412755"/>
    <lineage>
        <taxon>unclassified sequences</taxon>
        <taxon>metagenomes</taxon>
        <taxon>ecological metagenomes</taxon>
    </lineage>
</organism>
<comment type="caution">
    <text evidence="1">The sequence shown here is derived from an EMBL/GenBank/DDBJ whole genome shotgun (WGS) entry which is preliminary data.</text>
</comment>
<dbReference type="InterPro" id="IPR036412">
    <property type="entry name" value="HAD-like_sf"/>
</dbReference>
<dbReference type="AlphaFoldDB" id="X0WPI2"/>
<protein>
    <recommendedName>
        <fullName evidence="2">HAD family hydrolase</fullName>
    </recommendedName>
</protein>
<proteinExistence type="predicted"/>
<sequence length="84" mass="9256">MAIKAVIFDLDGTLTEPFLDFNVIRQEMGLALDGEPILEAMEAMTAAQLEQANLVLHTHEERAVEHSELHLGAKETIDALRSKG</sequence>
<name>X0WPI2_9ZZZZ</name>
<gene>
    <name evidence="1" type="ORF">S01H1_72118</name>
</gene>
<evidence type="ECO:0008006" key="2">
    <source>
        <dbReference type="Google" id="ProtNLM"/>
    </source>
</evidence>